<accession>A0ABS8VV66</accession>
<sequence length="315" mass="35191">MSLLAAQKLNPDNLEKGYQRVDQAIVDLKKNSDRAFSFFSALFVVSSILSLTSGTLLFSFIFQHPNSPAYITYLIFFLTSFFVMVFSATGIRWFQTRKFLFVKTPYDVVLPAELERLMSDLRSGLLSAYTSAGYGNTILSAVQASDGVLLDGRVSPETFSNRYSPLLLSREAKFWGLFWLSFRRSFTRPIYVVTDTVPDGDEAPCLNNDPRFRWLVGGTMLKFTTNLDAFLRENISPDDQPWYRIAFTVARREMRKGAQHGALAATIKAIKQELTATLGSDLGPQGGDSTSSLKALLSGRQGRKDIKGYFDPNGS</sequence>
<evidence type="ECO:0000313" key="3">
    <source>
        <dbReference type="Proteomes" id="UP001521074"/>
    </source>
</evidence>
<keyword evidence="1" id="KW-0812">Transmembrane</keyword>
<dbReference type="RefSeq" id="WP_232878640.1">
    <property type="nucleotide sequence ID" value="NZ_JAJSOJ010000050.1"/>
</dbReference>
<keyword evidence="3" id="KW-1185">Reference proteome</keyword>
<comment type="caution">
    <text evidence="2">The sequence shown here is derived from an EMBL/GenBank/DDBJ whole genome shotgun (WGS) entry which is preliminary data.</text>
</comment>
<keyword evidence="1" id="KW-1133">Transmembrane helix</keyword>
<gene>
    <name evidence="2" type="ORF">LWC05_13425</name>
</gene>
<name>A0ABS8VV66_9PROT</name>
<evidence type="ECO:0000256" key="1">
    <source>
        <dbReference type="SAM" id="Phobius"/>
    </source>
</evidence>
<keyword evidence="1" id="KW-0472">Membrane</keyword>
<reference evidence="2 3" key="1">
    <citation type="submission" date="2021-12" db="EMBL/GenBank/DDBJ databases">
        <title>Genome sequence of Acetobacter sicerae DmPark20a_162.</title>
        <authorList>
            <person name="Chaston J.M."/>
        </authorList>
    </citation>
    <scope>NUCLEOTIDE SEQUENCE [LARGE SCALE GENOMIC DNA]</scope>
    <source>
        <strain evidence="2 3">DmPark20a_162</strain>
    </source>
</reference>
<organism evidence="2 3">
    <name type="scientific">Acetobacter sicerae</name>
    <dbReference type="NCBI Taxonomy" id="85325"/>
    <lineage>
        <taxon>Bacteria</taxon>
        <taxon>Pseudomonadati</taxon>
        <taxon>Pseudomonadota</taxon>
        <taxon>Alphaproteobacteria</taxon>
        <taxon>Acetobacterales</taxon>
        <taxon>Acetobacteraceae</taxon>
        <taxon>Acetobacter</taxon>
    </lineage>
</organism>
<feature type="transmembrane region" description="Helical" evidence="1">
    <location>
        <begin position="73"/>
        <end position="94"/>
    </location>
</feature>
<protein>
    <submittedName>
        <fullName evidence="2">Uncharacterized protein</fullName>
    </submittedName>
</protein>
<dbReference type="EMBL" id="JAJSOJ010000050">
    <property type="protein sequence ID" value="MCE0744880.1"/>
    <property type="molecule type" value="Genomic_DNA"/>
</dbReference>
<proteinExistence type="predicted"/>
<dbReference type="Proteomes" id="UP001521074">
    <property type="component" value="Unassembled WGS sequence"/>
</dbReference>
<evidence type="ECO:0000313" key="2">
    <source>
        <dbReference type="EMBL" id="MCE0744880.1"/>
    </source>
</evidence>
<feature type="transmembrane region" description="Helical" evidence="1">
    <location>
        <begin position="38"/>
        <end position="61"/>
    </location>
</feature>